<name>A0AAD8TUF5_LOLMU</name>
<organism evidence="1 2">
    <name type="scientific">Lolium multiflorum</name>
    <name type="common">Italian ryegrass</name>
    <name type="synonym">Lolium perenne subsp. multiflorum</name>
    <dbReference type="NCBI Taxonomy" id="4521"/>
    <lineage>
        <taxon>Eukaryota</taxon>
        <taxon>Viridiplantae</taxon>
        <taxon>Streptophyta</taxon>
        <taxon>Embryophyta</taxon>
        <taxon>Tracheophyta</taxon>
        <taxon>Spermatophyta</taxon>
        <taxon>Magnoliopsida</taxon>
        <taxon>Liliopsida</taxon>
        <taxon>Poales</taxon>
        <taxon>Poaceae</taxon>
        <taxon>BOP clade</taxon>
        <taxon>Pooideae</taxon>
        <taxon>Poodae</taxon>
        <taxon>Poeae</taxon>
        <taxon>Poeae Chloroplast Group 2 (Poeae type)</taxon>
        <taxon>Loliodinae</taxon>
        <taxon>Loliinae</taxon>
        <taxon>Lolium</taxon>
    </lineage>
</organism>
<dbReference type="AlphaFoldDB" id="A0AAD8TUF5"/>
<dbReference type="EMBL" id="JAUUTY010000001">
    <property type="protein sequence ID" value="KAK1692337.1"/>
    <property type="molecule type" value="Genomic_DNA"/>
</dbReference>
<proteinExistence type="predicted"/>
<protein>
    <submittedName>
        <fullName evidence="1">Uncharacterized protein</fullName>
    </submittedName>
</protein>
<gene>
    <name evidence="1" type="ORF">QYE76_009034</name>
</gene>
<sequence length="117" mass="12985">MSCLRLLHHSSSATSTLLPSRFWSPHAAFAEATERVRTGTLSPKDAHHLFDELLRQATLVPERSLNGFLTTHNRAPPYDVCRSGRTLAVALFNRVRREDAGPQVASPTVCTYSILLD</sequence>
<evidence type="ECO:0000313" key="2">
    <source>
        <dbReference type="Proteomes" id="UP001231189"/>
    </source>
</evidence>
<accession>A0AAD8TUF5</accession>
<keyword evidence="2" id="KW-1185">Reference proteome</keyword>
<comment type="caution">
    <text evidence="1">The sequence shown here is derived from an EMBL/GenBank/DDBJ whole genome shotgun (WGS) entry which is preliminary data.</text>
</comment>
<evidence type="ECO:0000313" key="1">
    <source>
        <dbReference type="EMBL" id="KAK1692337.1"/>
    </source>
</evidence>
<reference evidence="1" key="1">
    <citation type="submission" date="2023-07" db="EMBL/GenBank/DDBJ databases">
        <title>A chromosome-level genome assembly of Lolium multiflorum.</title>
        <authorList>
            <person name="Chen Y."/>
            <person name="Copetti D."/>
            <person name="Kolliker R."/>
            <person name="Studer B."/>
        </authorList>
    </citation>
    <scope>NUCLEOTIDE SEQUENCE</scope>
    <source>
        <strain evidence="1">02402/16</strain>
        <tissue evidence="1">Leaf</tissue>
    </source>
</reference>
<dbReference type="Proteomes" id="UP001231189">
    <property type="component" value="Unassembled WGS sequence"/>
</dbReference>